<evidence type="ECO:0000256" key="4">
    <source>
        <dbReference type="SAM" id="MobiDB-lite"/>
    </source>
</evidence>
<dbReference type="GO" id="GO:0006383">
    <property type="term" value="P:transcription by RNA polymerase III"/>
    <property type="evidence" value="ECO:0007669"/>
    <property type="project" value="InterPro"/>
</dbReference>
<dbReference type="Proteomes" id="UP000026962">
    <property type="component" value="Chromosome 7"/>
</dbReference>
<feature type="compositionally biased region" description="Acidic residues" evidence="4">
    <location>
        <begin position="463"/>
        <end position="500"/>
    </location>
</feature>
<dbReference type="PANTHER" id="PTHR15367">
    <property type="entry name" value="DNA-DIRECTED RNA POLYMERASE III"/>
    <property type="match status" value="1"/>
</dbReference>
<dbReference type="Pfam" id="PF11705">
    <property type="entry name" value="RNA_pol_3_Rpc31"/>
    <property type="match status" value="1"/>
</dbReference>
<dbReference type="AlphaFoldDB" id="A0A0E0LN77"/>
<evidence type="ECO:0000313" key="6">
    <source>
        <dbReference type="EnsemblPlants" id="OPUNC07G20450.7"/>
    </source>
</evidence>
<dbReference type="InterPro" id="IPR013201">
    <property type="entry name" value="Prot_inhib_I29"/>
</dbReference>
<name>A0A0E0LN77_ORYPU</name>
<dbReference type="InterPro" id="IPR024661">
    <property type="entry name" value="RNA_pol_III_Rpc31"/>
</dbReference>
<protein>
    <recommendedName>
        <fullName evidence="5">Cathepsin propeptide inhibitor domain-containing protein</fullName>
    </recommendedName>
</protein>
<proteinExistence type="inferred from homology"/>
<evidence type="ECO:0000256" key="2">
    <source>
        <dbReference type="ARBA" id="ARBA00008352"/>
    </source>
</evidence>
<dbReference type="SUPFAM" id="SSF54001">
    <property type="entry name" value="Cysteine proteinases"/>
    <property type="match status" value="3"/>
</dbReference>
<dbReference type="Gene3D" id="1.10.287.2250">
    <property type="match status" value="3"/>
</dbReference>
<feature type="domain" description="Cathepsin propeptide inhibitor" evidence="5">
    <location>
        <begin position="693"/>
        <end position="751"/>
    </location>
</feature>
<dbReference type="SMART" id="SM00848">
    <property type="entry name" value="Inhibitor_I29"/>
    <property type="match status" value="3"/>
</dbReference>
<sequence length="1085" mass="123769">MSLRALASLLTRRLSARGAQAPRSAAAGTRPAPRALRTLVSLRFPQDLRSKISSLARSGSRSRPLSAQRDLGVGRGTVKGALALTSSLAGLLLGFLYFKQDRDDSAWEETRKEKEETVKWRDVIDPSVMANFTRKDGTFAYPDYFDYLRKCSDKEEAIVDDVANTDEEDNNVVDEAAMKSKFEDWMKEHDRRYITEKEKAHRYENFKKAVKGIDKLNIKRGMRSPLAAPTELADYTDEELQRLGILADESYWEEYLDHIHTAIARGYVFRVDDENVCEAVKKRFAASIDVRPLQMASRGRGRGRGRRGGGYGFDHPAKHTPHEDFPDITLPEMTCARATMEEKALIQSTLKFEDFWKTSCYHLEEDVPKKKNDDKEIERYSDRKRKTHSKREALASYLTLTPSNFPVELVQGSRRGQPSNKKLRWDRSSDDQAFEVFEKLEEKHKARASSLIFEDGDKKTEKDGDDEDEHEEEEVEEEENSDDDYNQNIEFDDDDDDWNQEEEAPYDQFIAMSLRALASLLTRRLSARGAQAPRSAAAGTRPAPRALRTLVSLRFPQDLRSKISSLARSGSRSRPLSAQRDLGVGRGTVKGALALTSSLAGLLLGFLYFKQDRDDSAWEETRKEKEETVKWRDVIDPSVMANFTRKDGTFAYPDYFDYLRKCSDKEEAIVDDVANTDEEDNNVVDEAAMKSKFEDWMKEHDRRYITEKEKAHRYENFKKAVKGIDKLNIKRGMRSPLAAPTELADYTDEELQRLGILADESYWEEYLDHIHTAIARGYVFRVDDENVCEAVKKAMFLRALASLLARRLSARGAQAQRSAAAGTRPAAPRSLRTIRDLGVGHGAVKGALALASSLAGLLGFLYFKPDRDDSAEEETRKEEEVSVHWRDVMEPSVMARFTRKDGTFAYLDYIDYLNSQMNHGGKPLYDMKCSEKEEIIVDVAADTDEDGNNVVDEVAMKAKFEDWMKEHGRRYITEKEKAHRYENFKKVVNGINKFNAKRGMRGSLLAPLAPNELADYSEEELHGLGTLADESHWEGYLDHVHTMIARGNDIHHNENACEAVKKRRRELFSMRDKAMRQSELQTNSS</sequence>
<comment type="subcellular location">
    <subcellularLocation>
        <location evidence="1">Nucleus</location>
    </subcellularLocation>
</comment>
<evidence type="ECO:0000256" key="3">
    <source>
        <dbReference type="ARBA" id="ARBA00023242"/>
    </source>
</evidence>
<dbReference type="PANTHER" id="PTHR15367:SF2">
    <property type="entry name" value="DNA-DIRECTED RNA POLYMERASE III SUBUNIT"/>
    <property type="match status" value="1"/>
</dbReference>
<accession>A0A0E0LN77</accession>
<evidence type="ECO:0000313" key="7">
    <source>
        <dbReference type="Proteomes" id="UP000026962"/>
    </source>
</evidence>
<dbReference type="InterPro" id="IPR038765">
    <property type="entry name" value="Papain-like_cys_pep_sf"/>
</dbReference>
<feature type="domain" description="Cathepsin propeptide inhibitor" evidence="5">
    <location>
        <begin position="960"/>
        <end position="1021"/>
    </location>
</feature>
<evidence type="ECO:0000259" key="5">
    <source>
        <dbReference type="SMART" id="SM00848"/>
    </source>
</evidence>
<dbReference type="Pfam" id="PF08246">
    <property type="entry name" value="Inhibitor_I29"/>
    <property type="match status" value="3"/>
</dbReference>
<keyword evidence="7" id="KW-1185">Reference proteome</keyword>
<dbReference type="GO" id="GO:0005666">
    <property type="term" value="C:RNA polymerase III complex"/>
    <property type="evidence" value="ECO:0007669"/>
    <property type="project" value="TreeGrafter"/>
</dbReference>
<feature type="domain" description="Cathepsin propeptide inhibitor" evidence="5">
    <location>
        <begin position="182"/>
        <end position="240"/>
    </location>
</feature>
<reference evidence="6" key="1">
    <citation type="submission" date="2015-04" db="UniProtKB">
        <authorList>
            <consortium name="EnsemblPlants"/>
        </authorList>
    </citation>
    <scope>IDENTIFICATION</scope>
</reference>
<comment type="similarity">
    <text evidence="2">Belongs to the eukaryotic RPC7 RNA polymerase subunit family.</text>
</comment>
<feature type="compositionally biased region" description="Basic and acidic residues" evidence="4">
    <location>
        <begin position="315"/>
        <end position="325"/>
    </location>
</feature>
<dbReference type="Gramene" id="OPUNC07G20450.7">
    <property type="protein sequence ID" value="OPUNC07G20450.7"/>
    <property type="gene ID" value="OPUNC07G20450"/>
</dbReference>
<reference evidence="6" key="2">
    <citation type="submission" date="2018-05" db="EMBL/GenBank/DDBJ databases">
        <title>OpunRS2 (Oryza punctata Reference Sequence Version 2).</title>
        <authorList>
            <person name="Zhang J."/>
            <person name="Kudrna D."/>
            <person name="Lee S."/>
            <person name="Talag J."/>
            <person name="Welchert J."/>
            <person name="Wing R.A."/>
        </authorList>
    </citation>
    <scope>NUCLEOTIDE SEQUENCE [LARGE SCALE GENOMIC DNA]</scope>
</reference>
<keyword evidence="3" id="KW-0539">Nucleus</keyword>
<dbReference type="EnsemblPlants" id="OPUNC07G20450.7">
    <property type="protein sequence ID" value="OPUNC07G20450.7"/>
    <property type="gene ID" value="OPUNC07G20450"/>
</dbReference>
<feature type="region of interest" description="Disordered" evidence="4">
    <location>
        <begin position="296"/>
        <end position="328"/>
    </location>
</feature>
<evidence type="ECO:0000256" key="1">
    <source>
        <dbReference type="ARBA" id="ARBA00004123"/>
    </source>
</evidence>
<organism evidence="6">
    <name type="scientific">Oryza punctata</name>
    <name type="common">Red rice</name>
    <dbReference type="NCBI Taxonomy" id="4537"/>
    <lineage>
        <taxon>Eukaryota</taxon>
        <taxon>Viridiplantae</taxon>
        <taxon>Streptophyta</taxon>
        <taxon>Embryophyta</taxon>
        <taxon>Tracheophyta</taxon>
        <taxon>Spermatophyta</taxon>
        <taxon>Magnoliopsida</taxon>
        <taxon>Liliopsida</taxon>
        <taxon>Poales</taxon>
        <taxon>Poaceae</taxon>
        <taxon>BOP clade</taxon>
        <taxon>Oryzoideae</taxon>
        <taxon>Oryzeae</taxon>
        <taxon>Oryzinae</taxon>
        <taxon>Oryza</taxon>
    </lineage>
</organism>
<feature type="region of interest" description="Disordered" evidence="4">
    <location>
        <begin position="448"/>
        <end position="500"/>
    </location>
</feature>